<feature type="transmembrane region" description="Helical" evidence="1">
    <location>
        <begin position="186"/>
        <end position="213"/>
    </location>
</feature>
<dbReference type="Proteomes" id="UP000184241">
    <property type="component" value="Unassembled WGS sequence"/>
</dbReference>
<feature type="transmembrane region" description="Helical" evidence="1">
    <location>
        <begin position="145"/>
        <end position="165"/>
    </location>
</feature>
<dbReference type="RefSeq" id="WP_021803190.1">
    <property type="nucleotide sequence ID" value="NZ_FQXU01000015.1"/>
</dbReference>
<gene>
    <name evidence="2" type="ORF">SAMN02745941_03978</name>
</gene>
<evidence type="ECO:0000256" key="1">
    <source>
        <dbReference type="SAM" id="Phobius"/>
    </source>
</evidence>
<evidence type="ECO:0000313" key="3">
    <source>
        <dbReference type="Proteomes" id="UP000184241"/>
    </source>
</evidence>
<organism evidence="2 3">
    <name type="scientific">Clostridium intestinale DSM 6191</name>
    <dbReference type="NCBI Taxonomy" id="1121320"/>
    <lineage>
        <taxon>Bacteria</taxon>
        <taxon>Bacillati</taxon>
        <taxon>Bacillota</taxon>
        <taxon>Clostridia</taxon>
        <taxon>Eubacteriales</taxon>
        <taxon>Clostridiaceae</taxon>
        <taxon>Clostridium</taxon>
    </lineage>
</organism>
<reference evidence="2 3" key="1">
    <citation type="submission" date="2016-11" db="EMBL/GenBank/DDBJ databases">
        <authorList>
            <person name="Jaros S."/>
            <person name="Januszkiewicz K."/>
            <person name="Wedrychowicz H."/>
        </authorList>
    </citation>
    <scope>NUCLEOTIDE SEQUENCE [LARGE SCALE GENOMIC DNA]</scope>
    <source>
        <strain evidence="2 3">DSM 6191</strain>
    </source>
</reference>
<evidence type="ECO:0000313" key="2">
    <source>
        <dbReference type="EMBL" id="SHI53785.1"/>
    </source>
</evidence>
<keyword evidence="1" id="KW-1133">Transmembrane helix</keyword>
<keyword evidence="1" id="KW-0472">Membrane</keyword>
<protein>
    <submittedName>
        <fullName evidence="2">Uncharacterized membrane protein</fullName>
    </submittedName>
</protein>
<accession>A0A1M6BYA0</accession>
<keyword evidence="1" id="KW-0812">Transmembrane</keyword>
<proteinExistence type="predicted"/>
<name>A0A1M6BYA0_9CLOT</name>
<dbReference type="Pfam" id="PF22564">
    <property type="entry name" value="HAAS"/>
    <property type="match status" value="1"/>
</dbReference>
<feature type="transmembrane region" description="Helical" evidence="1">
    <location>
        <begin position="113"/>
        <end position="139"/>
    </location>
</feature>
<dbReference type="EMBL" id="FQXU01000015">
    <property type="protein sequence ID" value="SHI53785.1"/>
    <property type="molecule type" value="Genomic_DNA"/>
</dbReference>
<dbReference type="AlphaFoldDB" id="A0A1M6BYA0"/>
<sequence length="226" mass="25739">MIKSEFINILTNGLIQMPKEQRDDIISQYEEHFDIGISSGKSDHEIIQELGSPYEIIEKYNGNSHNTPEENEVEYTPSFKSEIKEPDSDYKNYTNNSYNNYESVRNKKSDKSILLTIFLIIVVLILSPGIIGAVFATIAALFSGIIFSLALTFSSVLLFFAKLLNTGHLKDMLGSVLDQIPMASTIFFLIGNISLTILSFIIIIQIFKFLWYLTKKFFAFMKNLFN</sequence>